<protein>
    <submittedName>
        <fullName evidence="2">Protein N-acetyltransferase, RimJ/RimL family</fullName>
    </submittedName>
</protein>
<keyword evidence="2" id="KW-0808">Transferase</keyword>
<dbReference type="InterPro" id="IPR016181">
    <property type="entry name" value="Acyl_CoA_acyltransferase"/>
</dbReference>
<keyword evidence="3" id="KW-1185">Reference proteome</keyword>
<organism evidence="2 3">
    <name type="scientific">Pedobacter xixiisoli</name>
    <dbReference type="NCBI Taxonomy" id="1476464"/>
    <lineage>
        <taxon>Bacteria</taxon>
        <taxon>Pseudomonadati</taxon>
        <taxon>Bacteroidota</taxon>
        <taxon>Sphingobacteriia</taxon>
        <taxon>Sphingobacteriales</taxon>
        <taxon>Sphingobacteriaceae</taxon>
        <taxon>Pedobacter</taxon>
    </lineage>
</organism>
<gene>
    <name evidence="2" type="ORF">SAMN06297358_1358</name>
</gene>
<dbReference type="PROSITE" id="PS51186">
    <property type="entry name" value="GNAT"/>
    <property type="match status" value="1"/>
</dbReference>
<dbReference type="InterPro" id="IPR000182">
    <property type="entry name" value="GNAT_dom"/>
</dbReference>
<feature type="domain" description="N-acetyltransferase" evidence="1">
    <location>
        <begin position="23"/>
        <end position="181"/>
    </location>
</feature>
<accession>A0A285ZWJ2</accession>
<dbReference type="EMBL" id="OCMT01000002">
    <property type="protein sequence ID" value="SOD14012.1"/>
    <property type="molecule type" value="Genomic_DNA"/>
</dbReference>
<evidence type="ECO:0000313" key="3">
    <source>
        <dbReference type="Proteomes" id="UP000219281"/>
    </source>
</evidence>
<dbReference type="Gene3D" id="3.40.630.30">
    <property type="match status" value="1"/>
</dbReference>
<dbReference type="Proteomes" id="UP000219281">
    <property type="component" value="Unassembled WGS sequence"/>
</dbReference>
<dbReference type="OrthoDB" id="795294at2"/>
<sequence length="181" mass="20736">MPPSNDPILIDSEEHILHPFGANELKRFSSLIKDIFQVFNQEKTTLFLPHKYLIDIVQAEVLLQTGLLNQYNGMSQLYFITEKSTNKTIGMIELISPKGAQMHYNLTQYPYFIEFCLSDDHTGKGIMSILLPKLIDKLKRRGIKKIGAVAHPKNHSAIRVLHKAGLFKRTSFDIVQDVYHN</sequence>
<name>A0A285ZWJ2_9SPHI</name>
<dbReference type="AlphaFoldDB" id="A0A285ZWJ2"/>
<dbReference type="SUPFAM" id="SSF55729">
    <property type="entry name" value="Acyl-CoA N-acyltransferases (Nat)"/>
    <property type="match status" value="1"/>
</dbReference>
<dbReference type="RefSeq" id="WP_097130207.1">
    <property type="nucleotide sequence ID" value="NZ_OCMT01000002.1"/>
</dbReference>
<evidence type="ECO:0000313" key="2">
    <source>
        <dbReference type="EMBL" id="SOD14012.1"/>
    </source>
</evidence>
<dbReference type="Pfam" id="PF13302">
    <property type="entry name" value="Acetyltransf_3"/>
    <property type="match status" value="1"/>
</dbReference>
<reference evidence="3" key="1">
    <citation type="submission" date="2017-09" db="EMBL/GenBank/DDBJ databases">
        <authorList>
            <person name="Varghese N."/>
            <person name="Submissions S."/>
        </authorList>
    </citation>
    <scope>NUCLEOTIDE SEQUENCE [LARGE SCALE GENOMIC DNA]</scope>
    <source>
        <strain evidence="3">CGMCC 1.12803</strain>
    </source>
</reference>
<dbReference type="GO" id="GO:0016747">
    <property type="term" value="F:acyltransferase activity, transferring groups other than amino-acyl groups"/>
    <property type="evidence" value="ECO:0007669"/>
    <property type="project" value="InterPro"/>
</dbReference>
<proteinExistence type="predicted"/>
<evidence type="ECO:0000259" key="1">
    <source>
        <dbReference type="PROSITE" id="PS51186"/>
    </source>
</evidence>